<evidence type="ECO:0000256" key="4">
    <source>
        <dbReference type="ARBA" id="ARBA00022723"/>
    </source>
</evidence>
<keyword evidence="4" id="KW-0479">Metal-binding</keyword>
<dbReference type="PROSITE" id="PS00723">
    <property type="entry name" value="POLYPRENYL_SYNTHASE_1"/>
    <property type="match status" value="1"/>
</dbReference>
<evidence type="ECO:0000256" key="2">
    <source>
        <dbReference type="ARBA" id="ARBA00006706"/>
    </source>
</evidence>
<comment type="similarity">
    <text evidence="2 6">Belongs to the FPP/GGPP synthase family.</text>
</comment>
<reference evidence="7 8" key="1">
    <citation type="submission" date="2019-06" db="EMBL/GenBank/DDBJ databases">
        <title>Metagenome assembled Genome of Spiribacter salinus SL48-SHIP from the microbial mat of Salt Lake 48 (Novosibirsk region, Russia).</title>
        <authorList>
            <person name="Shipova A."/>
            <person name="Rozanov A.S."/>
            <person name="Bryanskaya A.V."/>
            <person name="Peltek S.E."/>
        </authorList>
    </citation>
    <scope>NUCLEOTIDE SEQUENCE [LARGE SCALE GENOMIC DNA]</scope>
    <source>
        <strain evidence="7">SL48-SHIP-2</strain>
    </source>
</reference>
<dbReference type="InterPro" id="IPR008949">
    <property type="entry name" value="Isoprenoid_synthase_dom_sf"/>
</dbReference>
<dbReference type="Proteomes" id="UP000315400">
    <property type="component" value="Unassembled WGS sequence"/>
</dbReference>
<dbReference type="PROSITE" id="PS00444">
    <property type="entry name" value="POLYPRENYL_SYNTHASE_2"/>
    <property type="match status" value="1"/>
</dbReference>
<dbReference type="Gene3D" id="1.10.600.10">
    <property type="entry name" value="Farnesyl Diphosphate Synthase"/>
    <property type="match status" value="1"/>
</dbReference>
<comment type="cofactor">
    <cofactor evidence="1">
        <name>Mg(2+)</name>
        <dbReference type="ChEBI" id="CHEBI:18420"/>
    </cofactor>
</comment>
<sequence length="288" mass="30631">MIAAVSDMGATPAQEAALYHLHTGGHRMRSRLALASGATRLNNTDSIAAAAACELLHNASLVHDDITDGDLYRRGSLTVRSRSGTGVALCTGDLLMTAAFNAATDLSDAAVSQRLVRTMARTASRVIGGQSIELADDAIGQVPNRRDYLMATRAKTAPLIELPLSVGLADTPSDGFNPQVCREIAEAIGLAYQILDDLDDLRQDTGESPAPALHALHAWWHHQRPGTGAEPLVVQQRCLAHVRAALSRADRLTRALPEPLMGCVAGLIESLERKAKCKPVALDGATRR</sequence>
<comment type="caution">
    <text evidence="7">The sequence shown here is derived from an EMBL/GenBank/DDBJ whole genome shotgun (WGS) entry which is preliminary data.</text>
</comment>
<name>A0A540VSP9_9GAMM</name>
<dbReference type="InterPro" id="IPR000092">
    <property type="entry name" value="Polyprenyl_synt"/>
</dbReference>
<organism evidence="7 8">
    <name type="scientific">Spiribacter salinus</name>
    <dbReference type="NCBI Taxonomy" id="1335746"/>
    <lineage>
        <taxon>Bacteria</taxon>
        <taxon>Pseudomonadati</taxon>
        <taxon>Pseudomonadota</taxon>
        <taxon>Gammaproteobacteria</taxon>
        <taxon>Chromatiales</taxon>
        <taxon>Ectothiorhodospiraceae</taxon>
        <taxon>Spiribacter</taxon>
    </lineage>
</organism>
<dbReference type="Pfam" id="PF00348">
    <property type="entry name" value="polyprenyl_synt"/>
    <property type="match status" value="1"/>
</dbReference>
<dbReference type="STRING" id="1260251.SPISAL_04945"/>
<evidence type="ECO:0000256" key="5">
    <source>
        <dbReference type="ARBA" id="ARBA00022842"/>
    </source>
</evidence>
<accession>A0A540VSP9</accession>
<evidence type="ECO:0000256" key="3">
    <source>
        <dbReference type="ARBA" id="ARBA00022679"/>
    </source>
</evidence>
<dbReference type="PANTHER" id="PTHR12001:SF85">
    <property type="entry name" value="SHORT CHAIN ISOPRENYL DIPHOSPHATE SYNTHASE"/>
    <property type="match status" value="1"/>
</dbReference>
<protein>
    <submittedName>
        <fullName evidence="7">Polyprenyl synthetase family protein</fullName>
    </submittedName>
</protein>
<dbReference type="InterPro" id="IPR033749">
    <property type="entry name" value="Polyprenyl_synt_CS"/>
</dbReference>
<proteinExistence type="inferred from homology"/>
<evidence type="ECO:0000313" key="7">
    <source>
        <dbReference type="EMBL" id="TQE99778.1"/>
    </source>
</evidence>
<evidence type="ECO:0000256" key="1">
    <source>
        <dbReference type="ARBA" id="ARBA00001946"/>
    </source>
</evidence>
<gene>
    <name evidence="7" type="ORF">FKY71_06880</name>
</gene>
<evidence type="ECO:0000256" key="6">
    <source>
        <dbReference type="RuleBase" id="RU004466"/>
    </source>
</evidence>
<dbReference type="GO" id="GO:0004659">
    <property type="term" value="F:prenyltransferase activity"/>
    <property type="evidence" value="ECO:0007669"/>
    <property type="project" value="InterPro"/>
</dbReference>
<evidence type="ECO:0000313" key="8">
    <source>
        <dbReference type="Proteomes" id="UP000315400"/>
    </source>
</evidence>
<dbReference type="AlphaFoldDB" id="A0A540VSP9"/>
<dbReference type="SFLD" id="SFLDS00005">
    <property type="entry name" value="Isoprenoid_Synthase_Type_I"/>
    <property type="match status" value="1"/>
</dbReference>
<dbReference type="GO" id="GO:0008299">
    <property type="term" value="P:isoprenoid biosynthetic process"/>
    <property type="evidence" value="ECO:0007669"/>
    <property type="project" value="InterPro"/>
</dbReference>
<dbReference type="PANTHER" id="PTHR12001">
    <property type="entry name" value="GERANYLGERANYL PYROPHOSPHATE SYNTHASE"/>
    <property type="match status" value="1"/>
</dbReference>
<keyword evidence="3 6" id="KW-0808">Transferase</keyword>
<dbReference type="SUPFAM" id="SSF48576">
    <property type="entry name" value="Terpenoid synthases"/>
    <property type="match status" value="1"/>
</dbReference>
<dbReference type="EMBL" id="VIFK01000040">
    <property type="protein sequence ID" value="TQE99778.1"/>
    <property type="molecule type" value="Genomic_DNA"/>
</dbReference>
<keyword evidence="5" id="KW-0460">Magnesium</keyword>
<dbReference type="GO" id="GO:0046872">
    <property type="term" value="F:metal ion binding"/>
    <property type="evidence" value="ECO:0007669"/>
    <property type="project" value="UniProtKB-KW"/>
</dbReference>